<dbReference type="Proteomes" id="UP000015103">
    <property type="component" value="Unassembled WGS sequence"/>
</dbReference>
<proteinExistence type="predicted"/>
<dbReference type="EMBL" id="ACPB03007429">
    <property type="status" value="NOT_ANNOTATED_CDS"/>
    <property type="molecule type" value="Genomic_DNA"/>
</dbReference>
<keyword evidence="4" id="KW-1185">Reference proteome</keyword>
<dbReference type="HOGENOM" id="CLU_1429688_0_0_1"/>
<feature type="chain" id="PRO_5044028119" evidence="2">
    <location>
        <begin position="19"/>
        <end position="190"/>
    </location>
</feature>
<feature type="signal peptide" evidence="2">
    <location>
        <begin position="1"/>
        <end position="18"/>
    </location>
</feature>
<dbReference type="VEuPathDB" id="VectorBase:RPRC004452"/>
<evidence type="ECO:0000256" key="1">
    <source>
        <dbReference type="SAM" id="MobiDB-lite"/>
    </source>
</evidence>
<evidence type="ECO:0000313" key="3">
    <source>
        <dbReference type="EnsemblMetazoa" id="RPRC004452-PA"/>
    </source>
</evidence>
<keyword evidence="2" id="KW-0732">Signal</keyword>
<protein>
    <submittedName>
        <fullName evidence="3">Uncharacterized protein</fullName>
    </submittedName>
</protein>
<reference evidence="3" key="1">
    <citation type="submission" date="2015-05" db="UniProtKB">
        <authorList>
            <consortium name="EnsemblMetazoa"/>
        </authorList>
    </citation>
    <scope>IDENTIFICATION</scope>
</reference>
<accession>T1HK79</accession>
<dbReference type="EnsemblMetazoa" id="RPRC004452-RA">
    <property type="protein sequence ID" value="RPRC004452-PA"/>
    <property type="gene ID" value="RPRC004452"/>
</dbReference>
<evidence type="ECO:0000313" key="4">
    <source>
        <dbReference type="Proteomes" id="UP000015103"/>
    </source>
</evidence>
<evidence type="ECO:0000256" key="2">
    <source>
        <dbReference type="SAM" id="SignalP"/>
    </source>
</evidence>
<feature type="region of interest" description="Disordered" evidence="1">
    <location>
        <begin position="24"/>
        <end position="50"/>
    </location>
</feature>
<name>T1HK79_RHOPR</name>
<dbReference type="AlphaFoldDB" id="T1HK79"/>
<dbReference type="InParanoid" id="T1HK79"/>
<organism evidence="3 4">
    <name type="scientific">Rhodnius prolixus</name>
    <name type="common">Triatomid bug</name>
    <dbReference type="NCBI Taxonomy" id="13249"/>
    <lineage>
        <taxon>Eukaryota</taxon>
        <taxon>Metazoa</taxon>
        <taxon>Ecdysozoa</taxon>
        <taxon>Arthropoda</taxon>
        <taxon>Hexapoda</taxon>
        <taxon>Insecta</taxon>
        <taxon>Pterygota</taxon>
        <taxon>Neoptera</taxon>
        <taxon>Paraneoptera</taxon>
        <taxon>Hemiptera</taxon>
        <taxon>Heteroptera</taxon>
        <taxon>Panheteroptera</taxon>
        <taxon>Cimicomorpha</taxon>
        <taxon>Reduviidae</taxon>
        <taxon>Triatominae</taxon>
        <taxon>Rhodnius</taxon>
    </lineage>
</organism>
<feature type="compositionally biased region" description="Basic and acidic residues" evidence="1">
    <location>
        <begin position="29"/>
        <end position="50"/>
    </location>
</feature>
<sequence>MNPFLIAANFVILGLVHGRTLPKNSSDNIEPKFNPENRPRNDDVNRPDQTDFRRFKHTNTERISVGTYLSLIKFGTRKLIHPKKLRFLKKGYCFQKCIYLYKNHHSEEELLRKPEWFPMEHFSPDYHHFRSLNLPPYGGYQPETYRPMADHHHVHPPITSFTFNSDLHNNRFVHPMIYWHFNKFSPLPLL</sequence>